<keyword evidence="3" id="KW-1185">Reference proteome</keyword>
<dbReference type="KEGG" id="mmar:MODMU_5057"/>
<feature type="compositionally biased region" description="Low complexity" evidence="1">
    <location>
        <begin position="74"/>
        <end position="106"/>
    </location>
</feature>
<organism evidence="2 3">
    <name type="scientific">Modestobacter italicus (strain DSM 44449 / CECT 9708 / BC 501)</name>
    <dbReference type="NCBI Taxonomy" id="2732864"/>
    <lineage>
        <taxon>Bacteria</taxon>
        <taxon>Bacillati</taxon>
        <taxon>Actinomycetota</taxon>
        <taxon>Actinomycetes</taxon>
        <taxon>Geodermatophilales</taxon>
        <taxon>Geodermatophilaceae</taxon>
        <taxon>Modestobacter</taxon>
    </lineage>
</organism>
<accession>I4F474</accession>
<dbReference type="STRING" id="477641.MODMU_5057"/>
<evidence type="ECO:0000313" key="3">
    <source>
        <dbReference type="Proteomes" id="UP000006461"/>
    </source>
</evidence>
<dbReference type="AlphaFoldDB" id="I4F474"/>
<evidence type="ECO:0000313" key="2">
    <source>
        <dbReference type="EMBL" id="CCH90437.1"/>
    </source>
</evidence>
<gene>
    <name evidence="2" type="ordered locus">MODMU_5057</name>
</gene>
<proteinExistence type="predicted"/>
<dbReference type="OMA" id="PARIRHP"/>
<feature type="compositionally biased region" description="Gly residues" evidence="1">
    <location>
        <begin position="179"/>
        <end position="190"/>
    </location>
</feature>
<dbReference type="EMBL" id="FO203431">
    <property type="protein sequence ID" value="CCH90437.1"/>
    <property type="molecule type" value="Genomic_DNA"/>
</dbReference>
<sequence>MADEPTRSGADGGPPVGDPATGRSGADDGGPVAPLTVAELLARSGTDVRRRRAERRESEVTGREPGVPRRRSGRPPAAAGRRAPRTVPRGRPLVLPAAPDRLAAGDARARDATRPDAAVPPAGTAAVPAPVAAAGRSVEPGTRGGAPRLGVPELLPGHRAAAAGDAPPAHRGGAARRPGAGGPSGPGGRSAAGRPGVRLHLQPRAAGGPARIRHPGGHPAGAFVVPGRARPPGRPPRGRAPSRPCRCPGCGAACRCRRSPVGTCRPPTRGPSPTSPCRGGRPARPGGG</sequence>
<feature type="region of interest" description="Disordered" evidence="1">
    <location>
        <begin position="1"/>
        <end position="245"/>
    </location>
</feature>
<feature type="compositionally biased region" description="Low complexity" evidence="1">
    <location>
        <begin position="157"/>
        <end position="178"/>
    </location>
</feature>
<dbReference type="HOGENOM" id="CLU_965819_0_0_11"/>
<feature type="compositionally biased region" description="Low complexity" evidence="1">
    <location>
        <begin position="275"/>
        <end position="288"/>
    </location>
</feature>
<protein>
    <submittedName>
        <fullName evidence="2">Uncharacterized protein</fullName>
    </submittedName>
</protein>
<reference evidence="2 3" key="1">
    <citation type="journal article" date="2012" name="J. Bacteriol.">
        <title>Genome Sequence of Radiation-Resistant Modestobacter marinus Strain BC501, a Representative Actinobacterium That Thrives on Calcareous Stone Surfaces.</title>
        <authorList>
            <person name="Normand P."/>
            <person name="Gury J."/>
            <person name="Pujic P."/>
            <person name="Chouaia B."/>
            <person name="Crotti E."/>
            <person name="Brusetti L."/>
            <person name="Daffonchio D."/>
            <person name="Vacherie B."/>
            <person name="Barbe V."/>
            <person name="Medigue C."/>
            <person name="Calteau A."/>
            <person name="Ghodhbane-Gtari F."/>
            <person name="Essoussi I."/>
            <person name="Nouioui I."/>
            <person name="Abbassi-Ghozzi I."/>
            <person name="Gtari M."/>
        </authorList>
    </citation>
    <scope>NUCLEOTIDE SEQUENCE [LARGE SCALE GENOMIC DNA]</scope>
    <source>
        <strain evidence="3">BC 501</strain>
    </source>
</reference>
<name>I4F474_MODI5</name>
<feature type="compositionally biased region" description="Low complexity" evidence="1">
    <location>
        <begin position="115"/>
        <end position="134"/>
    </location>
</feature>
<feature type="region of interest" description="Disordered" evidence="1">
    <location>
        <begin position="260"/>
        <end position="288"/>
    </location>
</feature>
<dbReference type="Proteomes" id="UP000006461">
    <property type="component" value="Chromosome"/>
</dbReference>
<evidence type="ECO:0000256" key="1">
    <source>
        <dbReference type="SAM" id="MobiDB-lite"/>
    </source>
</evidence>